<organism evidence="11 12">
    <name type="scientific">Fodinisporobacter ferrooxydans</name>
    <dbReference type="NCBI Taxonomy" id="2901836"/>
    <lineage>
        <taxon>Bacteria</taxon>
        <taxon>Bacillati</taxon>
        <taxon>Bacillota</taxon>
        <taxon>Bacilli</taxon>
        <taxon>Bacillales</taxon>
        <taxon>Alicyclobacillaceae</taxon>
        <taxon>Fodinisporobacter</taxon>
    </lineage>
</organism>
<evidence type="ECO:0000256" key="2">
    <source>
        <dbReference type="ARBA" id="ARBA00005551"/>
    </source>
</evidence>
<dbReference type="PROSITE" id="PS51202">
    <property type="entry name" value="RCK_C"/>
    <property type="match status" value="1"/>
</dbReference>
<reference evidence="11" key="1">
    <citation type="submission" date="2021-12" db="EMBL/GenBank/DDBJ databases">
        <title>Alicyclobacillaceae gen. nov., sp. nov., isolated from chalcocite enrichment system.</title>
        <authorList>
            <person name="Jiang Z."/>
        </authorList>
    </citation>
    <scope>NUCLEOTIDE SEQUENCE</scope>
    <source>
        <strain evidence="11">MYW30-H2</strain>
    </source>
</reference>
<dbReference type="InterPro" id="IPR003148">
    <property type="entry name" value="RCK_N"/>
</dbReference>
<comment type="similarity">
    <text evidence="2">Belongs to the monovalent cation:proton antiporter 2 (CPA2) transporter (TC 2.A.37) family.</text>
</comment>
<keyword evidence="12" id="KW-1185">Reference proteome</keyword>
<evidence type="ECO:0000256" key="9">
    <source>
        <dbReference type="SAM" id="Phobius"/>
    </source>
</evidence>
<keyword evidence="3" id="KW-0813">Transport</keyword>
<comment type="subcellular location">
    <subcellularLocation>
        <location evidence="1">Membrane</location>
        <topology evidence="1">Multi-pass membrane protein</topology>
    </subcellularLocation>
</comment>
<dbReference type="Pfam" id="PF02254">
    <property type="entry name" value="TrkA_N"/>
    <property type="match status" value="1"/>
</dbReference>
<evidence type="ECO:0000256" key="8">
    <source>
        <dbReference type="ARBA" id="ARBA00023136"/>
    </source>
</evidence>
<keyword evidence="4" id="KW-0050">Antiport</keyword>
<feature type="transmembrane region" description="Helical" evidence="9">
    <location>
        <begin position="97"/>
        <end position="119"/>
    </location>
</feature>
<feature type="transmembrane region" description="Helical" evidence="9">
    <location>
        <begin position="270"/>
        <end position="290"/>
    </location>
</feature>
<dbReference type="Proteomes" id="UP000830167">
    <property type="component" value="Chromosome"/>
</dbReference>
<dbReference type="EMBL" id="CP089291">
    <property type="protein sequence ID" value="UOF91660.1"/>
    <property type="molecule type" value="Genomic_DNA"/>
</dbReference>
<accession>A0ABY4CME3</accession>
<feature type="transmembrane region" description="Helical" evidence="9">
    <location>
        <begin position="361"/>
        <end position="382"/>
    </location>
</feature>
<feature type="transmembrane region" description="Helical" evidence="9">
    <location>
        <begin position="228"/>
        <end position="258"/>
    </location>
</feature>
<evidence type="ECO:0000313" key="12">
    <source>
        <dbReference type="Proteomes" id="UP000830167"/>
    </source>
</evidence>
<protein>
    <submittedName>
        <fullName evidence="11">Cation:proton antiporter</fullName>
    </submittedName>
</protein>
<dbReference type="Gene3D" id="3.30.70.1450">
    <property type="entry name" value="Regulator of K+ conductance, C-terminal domain"/>
    <property type="match status" value="1"/>
</dbReference>
<feature type="transmembrane region" description="Helical" evidence="9">
    <location>
        <begin position="333"/>
        <end position="354"/>
    </location>
</feature>
<dbReference type="PANTHER" id="PTHR43562">
    <property type="entry name" value="NAPA-TYPE SODIUM/HYDROGEN ANTIPORTER"/>
    <property type="match status" value="1"/>
</dbReference>
<name>A0ABY4CME3_9BACL</name>
<gene>
    <name evidence="11" type="ORF">LSG31_05270</name>
</gene>
<evidence type="ECO:0000256" key="3">
    <source>
        <dbReference type="ARBA" id="ARBA00022448"/>
    </source>
</evidence>
<dbReference type="RefSeq" id="WP_347438355.1">
    <property type="nucleotide sequence ID" value="NZ_CP089291.1"/>
</dbReference>
<dbReference type="SUPFAM" id="SSF51735">
    <property type="entry name" value="NAD(P)-binding Rossmann-fold domains"/>
    <property type="match status" value="1"/>
</dbReference>
<dbReference type="InterPro" id="IPR006153">
    <property type="entry name" value="Cation/H_exchanger_TM"/>
</dbReference>
<sequence length="608" mass="67746">MHTQDSLVSLMIVVIIAFLIPIVLERLRWHFVPAVVLEIIAGILIGNSGIGWMQEDSWLHLLSTLGFMFLMFISGLEINFESFQSGKVSTDVRPGKLATITFLYVLLLSGVLGFFFQQFGFVKDGIFMGLMISTISLSIVVPTLKDKGITNTPYGQTVLLTAVISDFVTMILMSVYVAFHASNSAKPFLLLILFVVAFFFYRVVLHFKPERWIKKISKESVQLGTRGVFALILFFVVLSEKVGTESILGAFLAGVLISLMNPEKEFVDRLTSFGFGFLIPIFFFMVGAKLDLSGLIHDPKALMLVPLVLVSFFASKFFPTLLWRKWFPSRNALAAGLLLPSTLSLIIAGTTIAIELKIISVSVQAALILSGVISCLVSPILFQKMAFVQIPEARRHAFLIGANAITLSLARQLCQSGFGVDVYDTNPNEKKRSPGQENASQGFAIHSLPKITPDTLDNIAVEAKDSFIAFTGDESHNIQVANWAKRRGLETVICRLDNEQRLGELIEGIHVFSTFHSNRILLQALIENPTLVKFLEADHPVYEVKIMNERLHHKKIRDLPFVRDILVIRIFRGNEVIIPHGDTAIQYGDILLVSGDPVNVEMMRRECV</sequence>
<dbReference type="SUPFAM" id="SSF116726">
    <property type="entry name" value="TrkA C-terminal domain-like"/>
    <property type="match status" value="1"/>
</dbReference>
<dbReference type="InterPro" id="IPR036291">
    <property type="entry name" value="NAD(P)-bd_dom_sf"/>
</dbReference>
<evidence type="ECO:0000256" key="4">
    <source>
        <dbReference type="ARBA" id="ARBA00022449"/>
    </source>
</evidence>
<dbReference type="Pfam" id="PF02080">
    <property type="entry name" value="TrkA_C"/>
    <property type="match status" value="1"/>
</dbReference>
<dbReference type="Gene3D" id="1.20.1530.20">
    <property type="match status" value="1"/>
</dbReference>
<dbReference type="InterPro" id="IPR038770">
    <property type="entry name" value="Na+/solute_symporter_sf"/>
</dbReference>
<evidence type="ECO:0000256" key="7">
    <source>
        <dbReference type="ARBA" id="ARBA00023065"/>
    </source>
</evidence>
<dbReference type="Gene3D" id="3.40.50.720">
    <property type="entry name" value="NAD(P)-binding Rossmann-like Domain"/>
    <property type="match status" value="1"/>
</dbReference>
<proteinExistence type="inferred from homology"/>
<evidence type="ECO:0000256" key="1">
    <source>
        <dbReference type="ARBA" id="ARBA00004141"/>
    </source>
</evidence>
<dbReference type="PANTHER" id="PTHR43562:SF1">
    <property type="entry name" value="NA(+)_H(+) ANTIPORTER YJBQ-RELATED"/>
    <property type="match status" value="1"/>
</dbReference>
<dbReference type="InterPro" id="IPR036721">
    <property type="entry name" value="RCK_C_sf"/>
</dbReference>
<evidence type="ECO:0000256" key="6">
    <source>
        <dbReference type="ARBA" id="ARBA00022989"/>
    </source>
</evidence>
<keyword evidence="7" id="KW-0406">Ion transport</keyword>
<feature type="transmembrane region" description="Helical" evidence="9">
    <location>
        <begin position="31"/>
        <end position="52"/>
    </location>
</feature>
<evidence type="ECO:0000259" key="10">
    <source>
        <dbReference type="PROSITE" id="PS51202"/>
    </source>
</evidence>
<feature type="transmembrane region" description="Helical" evidence="9">
    <location>
        <begin position="58"/>
        <end position="76"/>
    </location>
</feature>
<keyword evidence="8 9" id="KW-0472">Membrane</keyword>
<keyword evidence="6 9" id="KW-1133">Transmembrane helix</keyword>
<evidence type="ECO:0000313" key="11">
    <source>
        <dbReference type="EMBL" id="UOF91660.1"/>
    </source>
</evidence>
<keyword evidence="5 9" id="KW-0812">Transmembrane</keyword>
<feature type="transmembrane region" description="Helical" evidence="9">
    <location>
        <begin position="157"/>
        <end position="179"/>
    </location>
</feature>
<feature type="transmembrane region" description="Helical" evidence="9">
    <location>
        <begin position="302"/>
        <end position="321"/>
    </location>
</feature>
<dbReference type="Pfam" id="PF00999">
    <property type="entry name" value="Na_H_Exchanger"/>
    <property type="match status" value="1"/>
</dbReference>
<feature type="transmembrane region" description="Helical" evidence="9">
    <location>
        <begin position="125"/>
        <end position="145"/>
    </location>
</feature>
<feature type="transmembrane region" description="Helical" evidence="9">
    <location>
        <begin position="185"/>
        <end position="207"/>
    </location>
</feature>
<feature type="transmembrane region" description="Helical" evidence="9">
    <location>
        <begin position="6"/>
        <end position="24"/>
    </location>
</feature>
<evidence type="ECO:0000256" key="5">
    <source>
        <dbReference type="ARBA" id="ARBA00022692"/>
    </source>
</evidence>
<feature type="domain" description="RCK C-terminal" evidence="10">
    <location>
        <begin position="529"/>
        <end position="608"/>
    </location>
</feature>
<dbReference type="InterPro" id="IPR006037">
    <property type="entry name" value="RCK_C"/>
</dbReference>